<accession>F2L6L7</accession>
<dbReference type="AlphaFoldDB" id="F2L6L7"/>
<keyword evidence="1" id="KW-0614">Plasmid</keyword>
<gene>
    <name evidence="1" type="ordered locus">Psed_6840</name>
</gene>
<dbReference type="HOGENOM" id="CLU_2619456_0_0_11"/>
<sequence>MAENFRYENGLLLSPGSLVEFRDGCTETKHFIEADLEAGEQAPCPDCSGEHEVAEAISLPIAHNITFTEVEPEDEPSA</sequence>
<keyword evidence="2" id="KW-1185">Reference proteome</keyword>
<reference evidence="1 2" key="1">
    <citation type="journal article" date="2011" name="J. Bacteriol.">
        <title>Genome sequence of the 1,4-dioxane-degrading Pseudonocardia dioxanivorans strain CB1190.</title>
        <authorList>
            <person name="Sales C.M."/>
            <person name="Mahendra S."/>
            <person name="Grostern A."/>
            <person name="Parales R.E."/>
            <person name="Goodwin L.A."/>
            <person name="Woyke T."/>
            <person name="Nolan M."/>
            <person name="Lapidus A."/>
            <person name="Chertkov O."/>
            <person name="Ovchinnikova G."/>
            <person name="Sczyrba A."/>
            <person name="Alvarez-Cohen L."/>
        </authorList>
    </citation>
    <scope>NUCLEOTIDE SEQUENCE [LARGE SCALE GENOMIC DNA]</scope>
    <source>
        <strain evidence="2">ATCC 55486 / DSM 44775 / JCM 13855 / CB1190</strain>
    </source>
</reference>
<evidence type="ECO:0000313" key="2">
    <source>
        <dbReference type="Proteomes" id="UP000007809"/>
    </source>
</evidence>
<name>F2L6L7_PSEUX</name>
<evidence type="ECO:0000313" key="1">
    <source>
        <dbReference type="EMBL" id="AEA28911.1"/>
    </source>
</evidence>
<dbReference type="KEGG" id="pdx:Psed_6840"/>
<dbReference type="RefSeq" id="WP_013678803.1">
    <property type="nucleotide sequence ID" value="NC_015314.1"/>
</dbReference>
<geneLocation type="plasmid" evidence="1 2">
    <name>pPSED01</name>
</geneLocation>
<protein>
    <submittedName>
        <fullName evidence="1">Uncharacterized protein</fullName>
    </submittedName>
</protein>
<dbReference type="EMBL" id="CP002594">
    <property type="protein sequence ID" value="AEA28911.1"/>
    <property type="molecule type" value="Genomic_DNA"/>
</dbReference>
<dbReference type="Proteomes" id="UP000007809">
    <property type="component" value="Plasmid pPSED01"/>
</dbReference>
<proteinExistence type="predicted"/>
<organism evidence="1 2">
    <name type="scientific">Pseudonocardia dioxanivorans (strain ATCC 55486 / DSM 44775 / JCM 13855 / CB1190)</name>
    <dbReference type="NCBI Taxonomy" id="675635"/>
    <lineage>
        <taxon>Bacteria</taxon>
        <taxon>Bacillati</taxon>
        <taxon>Actinomycetota</taxon>
        <taxon>Actinomycetes</taxon>
        <taxon>Pseudonocardiales</taxon>
        <taxon>Pseudonocardiaceae</taxon>
        <taxon>Pseudonocardia</taxon>
    </lineage>
</organism>